<evidence type="ECO:0000256" key="7">
    <source>
        <dbReference type="ARBA" id="ARBA00022833"/>
    </source>
</evidence>
<dbReference type="InterPro" id="IPR013083">
    <property type="entry name" value="Znf_RING/FYVE/PHD"/>
</dbReference>
<reference evidence="14 15" key="1">
    <citation type="journal article" date="2018" name="Evol. Lett.">
        <title>Horizontal gene cluster transfer increased hallucinogenic mushroom diversity.</title>
        <authorList>
            <person name="Reynolds H.T."/>
            <person name="Vijayakumar V."/>
            <person name="Gluck-Thaler E."/>
            <person name="Korotkin H.B."/>
            <person name="Matheny P.B."/>
            <person name="Slot J.C."/>
        </authorList>
    </citation>
    <scope>NUCLEOTIDE SEQUENCE [LARGE SCALE GENOMIC DNA]</scope>
    <source>
        <strain evidence="14 15">2631</strain>
    </source>
</reference>
<dbReference type="InterPro" id="IPR000330">
    <property type="entry name" value="SNF2_N"/>
</dbReference>
<dbReference type="Gene3D" id="3.30.40.10">
    <property type="entry name" value="Zinc/RING finger domain, C3HC4 (zinc finger)"/>
    <property type="match status" value="1"/>
</dbReference>
<dbReference type="InterPro" id="IPR018957">
    <property type="entry name" value="Znf_C3HC4_RING-type"/>
</dbReference>
<evidence type="ECO:0000313" key="15">
    <source>
        <dbReference type="Proteomes" id="UP000283269"/>
    </source>
</evidence>
<dbReference type="GO" id="GO:0005524">
    <property type="term" value="F:ATP binding"/>
    <property type="evidence" value="ECO:0007669"/>
    <property type="project" value="UniProtKB-KW"/>
</dbReference>
<feature type="compositionally biased region" description="Polar residues" evidence="10">
    <location>
        <begin position="182"/>
        <end position="199"/>
    </location>
</feature>
<dbReference type="PANTHER" id="PTHR45626:SF12">
    <property type="entry name" value="DNA REPAIR PROTEIN RAD16"/>
    <property type="match status" value="1"/>
</dbReference>
<keyword evidence="5" id="KW-0378">Hydrolase</keyword>
<dbReference type="GO" id="GO:0016787">
    <property type="term" value="F:hydrolase activity"/>
    <property type="evidence" value="ECO:0007669"/>
    <property type="project" value="UniProtKB-KW"/>
</dbReference>
<dbReference type="InterPro" id="IPR038718">
    <property type="entry name" value="SNF2-like_sf"/>
</dbReference>
<evidence type="ECO:0000259" key="11">
    <source>
        <dbReference type="PROSITE" id="PS50089"/>
    </source>
</evidence>
<dbReference type="FunCoup" id="A0A409WRD7">
    <property type="interactions" value="186"/>
</dbReference>
<feature type="compositionally biased region" description="Acidic residues" evidence="10">
    <location>
        <begin position="225"/>
        <end position="244"/>
    </location>
</feature>
<dbReference type="InterPro" id="IPR049730">
    <property type="entry name" value="SNF2/RAD54-like_C"/>
</dbReference>
<dbReference type="Pfam" id="PF00271">
    <property type="entry name" value="Helicase_C"/>
    <property type="match status" value="1"/>
</dbReference>
<dbReference type="InterPro" id="IPR001650">
    <property type="entry name" value="Helicase_C-like"/>
</dbReference>
<dbReference type="SUPFAM" id="SSF57850">
    <property type="entry name" value="RING/U-box"/>
    <property type="match status" value="1"/>
</dbReference>
<name>A0A409WRD7_PSICY</name>
<evidence type="ECO:0000256" key="10">
    <source>
        <dbReference type="SAM" id="MobiDB-lite"/>
    </source>
</evidence>
<evidence type="ECO:0000256" key="1">
    <source>
        <dbReference type="ARBA" id="ARBA00007025"/>
    </source>
</evidence>
<comment type="caution">
    <text evidence="14">The sequence shown here is derived from an EMBL/GenBank/DDBJ whole genome shotgun (WGS) entry which is preliminary data.</text>
</comment>
<dbReference type="InterPro" id="IPR001841">
    <property type="entry name" value="Znf_RING"/>
</dbReference>
<dbReference type="PANTHER" id="PTHR45626">
    <property type="entry name" value="TRANSCRIPTION TERMINATION FACTOR 2-RELATED"/>
    <property type="match status" value="1"/>
</dbReference>
<keyword evidence="8" id="KW-0067">ATP-binding</keyword>
<evidence type="ECO:0000256" key="8">
    <source>
        <dbReference type="ARBA" id="ARBA00022840"/>
    </source>
</evidence>
<feature type="domain" description="RING-type" evidence="11">
    <location>
        <begin position="717"/>
        <end position="759"/>
    </location>
</feature>
<dbReference type="CDD" id="cd18008">
    <property type="entry name" value="DEXDc_SHPRH-like"/>
    <property type="match status" value="1"/>
</dbReference>
<feature type="domain" description="Helicase ATP-binding" evidence="12">
    <location>
        <begin position="392"/>
        <end position="547"/>
    </location>
</feature>
<sequence>MRATRQSLRIASSSATATSISNASPALSSRTESIVTEAETPMTSDLEDLGTIKTRSASARGRPTGAAKRPAMSEDEAESVSAAPAPKRRRALASKVYVSVPNTKIKAKAQSATTKGKGKAKAAATPSASDNDDGDGSEDSDLEYNEDEPEEIDESDDSGSEFRISEAEEDEEIMLDDAVRLSLQTTLANDAGSSSNRITGPSPAAMLRAAAAERRLARHRKLDQAEDFEELDSEGLDETSDEEPLATSSPGKGKGKGKGKKVHTSEPTRMISASVKKSMTLSEMKQLQRERRTAFLSARIANKKEERALMKELGRRLTHAERTSIALRRNHPELRDVWGDLEKDIPIVEPKKAEQPSNLKLSLLPFQHESLYWMRQQEKGIWSGVLSYIFRMGKTIQIIALFVSHGSKPNLVVAPTVAIMQWRNEIEAHTDGLKVLVWHGSSRESDAAELSKYDVVLTTYAVLESCFRKQHSGFKRKGLIVKEKSPVHQVQWNRVVLDEAHNIKERSTNTAKAAFELKSNFRWCLSGTPLQNRVGELYSLVRFLGGDPFSYYFCKLCDCKSLHWTFSDKRSCDDCGHSPMQHTCFWNTEILTPIQKHGMIGPGKNAFKKLKILLDRMMLRRTKLQKADDLGLPPRTVLVRRDYFSPEEKELYLSLFSDAKRQFSTYLDHGTVLNNYSNIFSLLTRMRQMACHPDLVLRSKTNATQFVADVADDTTVCRICNDIAEDAIQAKCRHIFDRECIKQYLEIANDEDPVCPVCHLPLTIDLEAPALVLEENMTNVRQGILGRLNLDNWRSSTKIEALVEELSNLRLQDSTTKSLVFSQFVNFLDLIAYRLQKAGFNICRLEGTMSPQARDATIKHFSKIAFFYLQFPEAYILTLSVNNVDVTVFLVSLKAGGVALNLTEASRVYLMDSWWNPAFYAEAMDRIHRLGQRRPVQAIKLVVEDSIESRIVQLQEKKSAMVDATLSADDSAMGRLTPEDLGFLFRVSLIHCVDHFRSLTC</sequence>
<dbReference type="OrthoDB" id="448448at2759"/>
<evidence type="ECO:0000256" key="3">
    <source>
        <dbReference type="ARBA" id="ARBA00022741"/>
    </source>
</evidence>
<keyword evidence="3" id="KW-0547">Nucleotide-binding</keyword>
<evidence type="ECO:0000256" key="2">
    <source>
        <dbReference type="ARBA" id="ARBA00022723"/>
    </source>
</evidence>
<dbReference type="SMART" id="SM00184">
    <property type="entry name" value="RING"/>
    <property type="match status" value="1"/>
</dbReference>
<evidence type="ECO:0008006" key="16">
    <source>
        <dbReference type="Google" id="ProtNLM"/>
    </source>
</evidence>
<dbReference type="GO" id="GO:0006289">
    <property type="term" value="P:nucleotide-excision repair"/>
    <property type="evidence" value="ECO:0007669"/>
    <property type="project" value="TreeGrafter"/>
</dbReference>
<dbReference type="SMART" id="SM00487">
    <property type="entry name" value="DEXDc"/>
    <property type="match status" value="1"/>
</dbReference>
<dbReference type="PROSITE" id="PS50089">
    <property type="entry name" value="ZF_RING_2"/>
    <property type="match status" value="1"/>
</dbReference>
<evidence type="ECO:0000259" key="12">
    <source>
        <dbReference type="PROSITE" id="PS51192"/>
    </source>
</evidence>
<feature type="compositionally biased region" description="Low complexity" evidence="10">
    <location>
        <begin position="108"/>
        <end position="129"/>
    </location>
</feature>
<dbReference type="Pfam" id="PF00097">
    <property type="entry name" value="zf-C3HC4"/>
    <property type="match status" value="1"/>
</dbReference>
<keyword evidence="15" id="KW-1185">Reference proteome</keyword>
<keyword evidence="4 9" id="KW-0863">Zinc-finger</keyword>
<dbReference type="InterPro" id="IPR014001">
    <property type="entry name" value="Helicase_ATP-bd"/>
</dbReference>
<dbReference type="InterPro" id="IPR050628">
    <property type="entry name" value="SNF2_RAD54_helicase_TF"/>
</dbReference>
<dbReference type="SUPFAM" id="SSF52540">
    <property type="entry name" value="P-loop containing nucleoside triphosphate hydrolases"/>
    <property type="match status" value="2"/>
</dbReference>
<dbReference type="PROSITE" id="PS51192">
    <property type="entry name" value="HELICASE_ATP_BIND_1"/>
    <property type="match status" value="1"/>
</dbReference>
<feature type="region of interest" description="Disordered" evidence="10">
    <location>
        <begin position="1"/>
        <end position="89"/>
    </location>
</feature>
<evidence type="ECO:0000256" key="5">
    <source>
        <dbReference type="ARBA" id="ARBA00022801"/>
    </source>
</evidence>
<accession>A0A409WRD7</accession>
<evidence type="ECO:0000256" key="6">
    <source>
        <dbReference type="ARBA" id="ARBA00022806"/>
    </source>
</evidence>
<keyword evidence="7" id="KW-0862">Zinc</keyword>
<dbReference type="PROSITE" id="PS51194">
    <property type="entry name" value="HELICASE_CTER"/>
    <property type="match status" value="1"/>
</dbReference>
<feature type="compositionally biased region" description="Acidic residues" evidence="10">
    <location>
        <begin position="130"/>
        <end position="159"/>
    </location>
</feature>
<dbReference type="GO" id="GO:0004386">
    <property type="term" value="F:helicase activity"/>
    <property type="evidence" value="ECO:0007669"/>
    <property type="project" value="UniProtKB-KW"/>
</dbReference>
<evidence type="ECO:0000259" key="13">
    <source>
        <dbReference type="PROSITE" id="PS51194"/>
    </source>
</evidence>
<feature type="compositionally biased region" description="Basic residues" evidence="10">
    <location>
        <begin position="253"/>
        <end position="262"/>
    </location>
</feature>
<evidence type="ECO:0000256" key="4">
    <source>
        <dbReference type="ARBA" id="ARBA00022771"/>
    </source>
</evidence>
<feature type="compositionally biased region" description="Polar residues" evidence="10">
    <location>
        <begin position="25"/>
        <end position="34"/>
    </location>
</feature>
<proteinExistence type="inferred from homology"/>
<dbReference type="GO" id="GO:0008094">
    <property type="term" value="F:ATP-dependent activity, acting on DNA"/>
    <property type="evidence" value="ECO:0007669"/>
    <property type="project" value="TreeGrafter"/>
</dbReference>
<dbReference type="Proteomes" id="UP000283269">
    <property type="component" value="Unassembled WGS sequence"/>
</dbReference>
<dbReference type="GO" id="GO:0005634">
    <property type="term" value="C:nucleus"/>
    <property type="evidence" value="ECO:0007669"/>
    <property type="project" value="TreeGrafter"/>
</dbReference>
<feature type="region of interest" description="Disordered" evidence="10">
    <location>
        <begin position="102"/>
        <end position="266"/>
    </location>
</feature>
<keyword evidence="6" id="KW-0347">Helicase</keyword>
<dbReference type="SMART" id="SM00490">
    <property type="entry name" value="HELICc"/>
    <property type="match status" value="1"/>
</dbReference>
<dbReference type="InParanoid" id="A0A409WRD7"/>
<evidence type="ECO:0000313" key="14">
    <source>
        <dbReference type="EMBL" id="PPQ81074.1"/>
    </source>
</evidence>
<dbReference type="Gene3D" id="3.40.50.300">
    <property type="entry name" value="P-loop containing nucleotide triphosphate hydrolases"/>
    <property type="match status" value="1"/>
</dbReference>
<dbReference type="AlphaFoldDB" id="A0A409WRD7"/>
<comment type="similarity">
    <text evidence="1">Belongs to the SNF2/RAD54 helicase family.</text>
</comment>
<dbReference type="CDD" id="cd18793">
    <property type="entry name" value="SF2_C_SNF"/>
    <property type="match status" value="1"/>
</dbReference>
<dbReference type="Gene3D" id="3.40.50.10810">
    <property type="entry name" value="Tandem AAA-ATPase domain"/>
    <property type="match status" value="1"/>
</dbReference>
<dbReference type="GO" id="GO:0008270">
    <property type="term" value="F:zinc ion binding"/>
    <property type="evidence" value="ECO:0007669"/>
    <property type="project" value="UniProtKB-KW"/>
</dbReference>
<dbReference type="STRING" id="93625.A0A409WRD7"/>
<organism evidence="14 15">
    <name type="scientific">Psilocybe cyanescens</name>
    <dbReference type="NCBI Taxonomy" id="93625"/>
    <lineage>
        <taxon>Eukaryota</taxon>
        <taxon>Fungi</taxon>
        <taxon>Dikarya</taxon>
        <taxon>Basidiomycota</taxon>
        <taxon>Agaricomycotina</taxon>
        <taxon>Agaricomycetes</taxon>
        <taxon>Agaricomycetidae</taxon>
        <taxon>Agaricales</taxon>
        <taxon>Agaricineae</taxon>
        <taxon>Strophariaceae</taxon>
        <taxon>Psilocybe</taxon>
    </lineage>
</organism>
<feature type="compositionally biased region" description="Low complexity" evidence="10">
    <location>
        <begin position="10"/>
        <end position="24"/>
    </location>
</feature>
<dbReference type="InterPro" id="IPR027417">
    <property type="entry name" value="P-loop_NTPase"/>
</dbReference>
<dbReference type="Pfam" id="PF00176">
    <property type="entry name" value="SNF2-rel_dom"/>
    <property type="match status" value="1"/>
</dbReference>
<dbReference type="EMBL" id="NHYD01003284">
    <property type="protein sequence ID" value="PPQ81074.1"/>
    <property type="molecule type" value="Genomic_DNA"/>
</dbReference>
<feature type="domain" description="Helicase C-terminal" evidence="13">
    <location>
        <begin position="798"/>
        <end position="973"/>
    </location>
</feature>
<evidence type="ECO:0000256" key="9">
    <source>
        <dbReference type="PROSITE-ProRule" id="PRU00175"/>
    </source>
</evidence>
<protein>
    <recommendedName>
        <fullName evidence="16">DNA repair protein RAD16</fullName>
    </recommendedName>
</protein>
<keyword evidence="2" id="KW-0479">Metal-binding</keyword>
<gene>
    <name evidence="14" type="ORF">CVT25_014537</name>
</gene>